<comment type="caution">
    <text evidence="9">The sequence shown here is derived from an EMBL/GenBank/DDBJ whole genome shotgun (WGS) entry which is preliminary data.</text>
</comment>
<organism evidence="9 10">
    <name type="scientific">Paenibacillus rigui</name>
    <dbReference type="NCBI Taxonomy" id="554312"/>
    <lineage>
        <taxon>Bacteria</taxon>
        <taxon>Bacillati</taxon>
        <taxon>Bacillota</taxon>
        <taxon>Bacilli</taxon>
        <taxon>Bacillales</taxon>
        <taxon>Paenibacillaceae</taxon>
        <taxon>Paenibacillus</taxon>
    </lineage>
</organism>
<sequence>MEYLFALLLAFSGMYLDHNKPFVVEGPSMEPTMHPKDRLSVDTTYYTNHAIERGDLIVFRATKDKIFVKRVIGLPGEKVKVEGDYVYINNKKLSEPYLQPALEEAARKGVPYNVRNYSEHAVPEGSVFVLGDNRSNSMDSRDIGFIRQEQIIGRVKQPVMQAAGTGL</sequence>
<evidence type="ECO:0000313" key="9">
    <source>
        <dbReference type="EMBL" id="OXM87194.1"/>
    </source>
</evidence>
<evidence type="ECO:0000259" key="8">
    <source>
        <dbReference type="Pfam" id="PF10502"/>
    </source>
</evidence>
<dbReference type="PANTHER" id="PTHR43390">
    <property type="entry name" value="SIGNAL PEPTIDASE I"/>
    <property type="match status" value="1"/>
</dbReference>
<evidence type="ECO:0000256" key="5">
    <source>
        <dbReference type="ARBA" id="ARBA00022801"/>
    </source>
</evidence>
<dbReference type="SUPFAM" id="SSF51306">
    <property type="entry name" value="LexA/Signal peptidase"/>
    <property type="match status" value="1"/>
</dbReference>
<comment type="subcellular location">
    <subcellularLocation>
        <location evidence="2">Cell membrane</location>
        <topology evidence="2">Single-pass type II membrane protein</topology>
    </subcellularLocation>
    <subcellularLocation>
        <location evidence="7">Membrane</location>
        <topology evidence="7">Single-pass type II membrane protein</topology>
    </subcellularLocation>
</comment>
<dbReference type="PROSITE" id="PS00760">
    <property type="entry name" value="SPASE_I_2"/>
    <property type="match status" value="1"/>
</dbReference>
<reference evidence="9 10" key="1">
    <citation type="submission" date="2017-07" db="EMBL/GenBank/DDBJ databases">
        <title>Genome sequencing and assembly of Paenibacillus rigui.</title>
        <authorList>
            <person name="Mayilraj S."/>
        </authorList>
    </citation>
    <scope>NUCLEOTIDE SEQUENCE [LARGE SCALE GENOMIC DNA]</scope>
    <source>
        <strain evidence="9 10">JCM 16352</strain>
    </source>
</reference>
<dbReference type="InterPro" id="IPR019533">
    <property type="entry name" value="Peptidase_S26"/>
</dbReference>
<feature type="active site" evidence="6">
    <location>
        <position position="69"/>
    </location>
</feature>
<dbReference type="PRINTS" id="PR00727">
    <property type="entry name" value="LEADERPTASE"/>
</dbReference>
<dbReference type="CDD" id="cd06530">
    <property type="entry name" value="S26_SPase_I"/>
    <property type="match status" value="1"/>
</dbReference>
<keyword evidence="7" id="KW-0645">Protease</keyword>
<protein>
    <recommendedName>
        <fullName evidence="4 7">Signal peptidase I</fullName>
        <ecNumber evidence="4 7">3.4.21.89</ecNumber>
    </recommendedName>
</protein>
<evidence type="ECO:0000256" key="6">
    <source>
        <dbReference type="PIRSR" id="PIRSR600223-1"/>
    </source>
</evidence>
<feature type="domain" description="Peptidase S26" evidence="8">
    <location>
        <begin position="14"/>
        <end position="159"/>
    </location>
</feature>
<evidence type="ECO:0000256" key="1">
    <source>
        <dbReference type="ARBA" id="ARBA00000677"/>
    </source>
</evidence>
<gene>
    <name evidence="9" type="primary">lepB</name>
    <name evidence="9" type="ORF">CF651_05970</name>
</gene>
<evidence type="ECO:0000256" key="4">
    <source>
        <dbReference type="ARBA" id="ARBA00013208"/>
    </source>
</evidence>
<dbReference type="InterPro" id="IPR000223">
    <property type="entry name" value="Pept_S26A_signal_pept_1"/>
</dbReference>
<dbReference type="GO" id="GO:0009003">
    <property type="term" value="F:signal peptidase activity"/>
    <property type="evidence" value="ECO:0007669"/>
    <property type="project" value="UniProtKB-EC"/>
</dbReference>
<evidence type="ECO:0000256" key="3">
    <source>
        <dbReference type="ARBA" id="ARBA00009370"/>
    </source>
</evidence>
<comment type="catalytic activity">
    <reaction evidence="1 7">
        <text>Cleavage of hydrophobic, N-terminal signal or leader sequences from secreted and periplasmic proteins.</text>
        <dbReference type="EC" id="3.4.21.89"/>
    </reaction>
</comment>
<dbReference type="NCBIfam" id="TIGR02227">
    <property type="entry name" value="sigpep_I_bact"/>
    <property type="match status" value="1"/>
</dbReference>
<dbReference type="Proteomes" id="UP000215509">
    <property type="component" value="Unassembled WGS sequence"/>
</dbReference>
<dbReference type="RefSeq" id="WP_094013942.1">
    <property type="nucleotide sequence ID" value="NZ_NMQW01000008.1"/>
</dbReference>
<dbReference type="EMBL" id="NMQW01000008">
    <property type="protein sequence ID" value="OXM87194.1"/>
    <property type="molecule type" value="Genomic_DNA"/>
</dbReference>
<dbReference type="GO" id="GO:0006465">
    <property type="term" value="P:signal peptide processing"/>
    <property type="evidence" value="ECO:0007669"/>
    <property type="project" value="InterPro"/>
</dbReference>
<dbReference type="InterPro" id="IPR036286">
    <property type="entry name" value="LexA/Signal_pep-like_sf"/>
</dbReference>
<dbReference type="Gene3D" id="2.10.109.10">
    <property type="entry name" value="Umud Fragment, subunit A"/>
    <property type="match status" value="1"/>
</dbReference>
<keyword evidence="5 7" id="KW-0378">Hydrolase</keyword>
<dbReference type="InterPro" id="IPR019757">
    <property type="entry name" value="Pept_S26A_signal_pept_1_Lys-AS"/>
</dbReference>
<dbReference type="InterPro" id="IPR019758">
    <property type="entry name" value="Pept_S26A_signal_pept_1_CS"/>
</dbReference>
<evidence type="ECO:0000256" key="2">
    <source>
        <dbReference type="ARBA" id="ARBA00004401"/>
    </source>
</evidence>
<dbReference type="OrthoDB" id="9802919at2"/>
<evidence type="ECO:0000256" key="7">
    <source>
        <dbReference type="RuleBase" id="RU362042"/>
    </source>
</evidence>
<name>A0A229UUY0_9BACL</name>
<accession>A0A229UUY0</accession>
<feature type="active site" evidence="6">
    <location>
        <position position="28"/>
    </location>
</feature>
<keyword evidence="10" id="KW-1185">Reference proteome</keyword>
<dbReference type="Pfam" id="PF10502">
    <property type="entry name" value="Peptidase_S26"/>
    <property type="match status" value="1"/>
</dbReference>
<dbReference type="AlphaFoldDB" id="A0A229UUY0"/>
<dbReference type="PANTHER" id="PTHR43390:SF1">
    <property type="entry name" value="CHLOROPLAST PROCESSING PEPTIDASE"/>
    <property type="match status" value="1"/>
</dbReference>
<dbReference type="EC" id="3.4.21.89" evidence="4 7"/>
<comment type="similarity">
    <text evidence="3 7">Belongs to the peptidase S26 family.</text>
</comment>
<evidence type="ECO:0000313" key="10">
    <source>
        <dbReference type="Proteomes" id="UP000215509"/>
    </source>
</evidence>
<dbReference type="GO" id="GO:0005886">
    <property type="term" value="C:plasma membrane"/>
    <property type="evidence" value="ECO:0007669"/>
    <property type="project" value="UniProtKB-SubCell"/>
</dbReference>
<proteinExistence type="inferred from homology"/>
<dbReference type="PROSITE" id="PS00761">
    <property type="entry name" value="SPASE_I_3"/>
    <property type="match status" value="1"/>
</dbReference>
<dbReference type="GO" id="GO:0004252">
    <property type="term" value="F:serine-type endopeptidase activity"/>
    <property type="evidence" value="ECO:0007669"/>
    <property type="project" value="InterPro"/>
</dbReference>